<evidence type="ECO:0000256" key="1">
    <source>
        <dbReference type="ARBA" id="ARBA00022737"/>
    </source>
</evidence>
<name>A0A9W8J1W0_9AGAR</name>
<keyword evidence="4" id="KW-1185">Reference proteome</keyword>
<proteinExistence type="predicted"/>
<protein>
    <recommendedName>
        <fullName evidence="2">Nephrocystin 3-like N-terminal domain-containing protein</fullName>
    </recommendedName>
</protein>
<gene>
    <name evidence="3" type="ORF">H1R20_g10107</name>
</gene>
<dbReference type="PANTHER" id="PTHR19959">
    <property type="entry name" value="KINESIN LIGHT CHAIN"/>
    <property type="match status" value="1"/>
</dbReference>
<organism evidence="3 4">
    <name type="scientific">Candolleomyces eurysporus</name>
    <dbReference type="NCBI Taxonomy" id="2828524"/>
    <lineage>
        <taxon>Eukaryota</taxon>
        <taxon>Fungi</taxon>
        <taxon>Dikarya</taxon>
        <taxon>Basidiomycota</taxon>
        <taxon>Agaricomycotina</taxon>
        <taxon>Agaricomycetes</taxon>
        <taxon>Agaricomycetidae</taxon>
        <taxon>Agaricales</taxon>
        <taxon>Agaricineae</taxon>
        <taxon>Psathyrellaceae</taxon>
        <taxon>Candolleomyces</taxon>
    </lineage>
</organism>
<dbReference type="Gene3D" id="1.25.40.10">
    <property type="entry name" value="Tetratricopeptide repeat domain"/>
    <property type="match status" value="3"/>
</dbReference>
<dbReference type="Pfam" id="PF24883">
    <property type="entry name" value="NPHP3_N"/>
    <property type="match status" value="1"/>
</dbReference>
<accession>A0A9W8J1W0</accession>
<evidence type="ECO:0000313" key="3">
    <source>
        <dbReference type="EMBL" id="KAJ2927001.1"/>
    </source>
</evidence>
<dbReference type="InterPro" id="IPR019734">
    <property type="entry name" value="TPR_rpt"/>
</dbReference>
<evidence type="ECO:0000259" key="2">
    <source>
        <dbReference type="Pfam" id="PF24883"/>
    </source>
</evidence>
<dbReference type="InterPro" id="IPR056884">
    <property type="entry name" value="NPHP3-like_N"/>
</dbReference>
<dbReference type="Pfam" id="PF13374">
    <property type="entry name" value="TPR_10"/>
    <property type="match status" value="6"/>
</dbReference>
<comment type="caution">
    <text evidence="3">The sequence shown here is derived from an EMBL/GenBank/DDBJ whole genome shotgun (WGS) entry which is preliminary data.</text>
</comment>
<dbReference type="AlphaFoldDB" id="A0A9W8J1W0"/>
<dbReference type="OrthoDB" id="3222255at2759"/>
<keyword evidence="1" id="KW-0677">Repeat</keyword>
<dbReference type="Proteomes" id="UP001140091">
    <property type="component" value="Unassembled WGS sequence"/>
</dbReference>
<dbReference type="PANTHER" id="PTHR19959:SF119">
    <property type="entry name" value="FUNGAL LIPASE-LIKE DOMAIN-CONTAINING PROTEIN"/>
    <property type="match status" value="1"/>
</dbReference>
<dbReference type="SUPFAM" id="SSF48452">
    <property type="entry name" value="TPR-like"/>
    <property type="match status" value="2"/>
</dbReference>
<reference evidence="3" key="1">
    <citation type="submission" date="2022-06" db="EMBL/GenBank/DDBJ databases">
        <title>Genome Sequence of Candolleomyces eurysporus.</title>
        <authorList>
            <person name="Buettner E."/>
        </authorList>
    </citation>
    <scope>NUCLEOTIDE SEQUENCE</scope>
    <source>
        <strain evidence="3">VTCC 930004</strain>
    </source>
</reference>
<dbReference type="InterPro" id="IPR011990">
    <property type="entry name" value="TPR-like_helical_dom_sf"/>
</dbReference>
<evidence type="ECO:0000313" key="4">
    <source>
        <dbReference type="Proteomes" id="UP001140091"/>
    </source>
</evidence>
<feature type="domain" description="Nephrocystin 3-like N-terminal" evidence="2">
    <location>
        <begin position="59"/>
        <end position="104"/>
    </location>
</feature>
<sequence length="923" mass="102691">MTGVIPETEPFIRAAVTSNPDLLNPGEAGFSIGARMHRLVYAPLKAALRGGSRVLALARGPLLIVLDGLDECDNKHEVQELLDSMLLFFNENPLIPLRVFITSRVEQHIQSRLNVPEVQLDNLVDHCTNDDIATFLQVLFEDGCRRNPVIQAYIQQHGEWPTPSDKQNLVEHIGGSFIFASAVFKFIMGSTSQEGLPTTPMHRLPLALQMNPGLDGLYAQTLARSEHLPHFPEIISTIALLEAPLPTSGLAELLGIDTYEVINVLVNLQAIIQVPGTDDMPVTLCHTSLRDFLTTQSRSSHFFAQPSHHVRLFLRCLECKLKLCRQNPGSFHGTEDHTPAVDYALGYSTVHLNRGEGLFELSESNSTVQLCREALELCPGTPELILELANATCSRAIHTGSLVELEEAIALYRKGLGPQPSPHPTLSWSLNSLGSALLNRYRHNGTFNDLEEAISLLREALSLRPAPHSDRFSSLNNLSNALLDRYRCTRIIADRDEAVSLYQEALELRPLLHADRLLALNNLCQVLLDRYYYTRSTADLEKVISIYREALKLPSSLHPGRPVSLYHLGRALQDSCDSTGNIADLDEAILLYREPLELLQPPHPGRPASLYKLGSALQDRYDCTGNIADLDEAILLYRESLEPLEPPHPGRLASLHTLGIALLDRYDRAGTMADLEETISLYREALEHVPSPHPDRSATLDNLSSALLDRYQLTRTIADLEEVISLYREALKLRPSPHPNRPQSLNNLATTLLYRYQSVGAMADLEEAILLCREALKPGSSSHSDRSHAQTLNNLGEALTYRYFHTQSVADLDEAVSRLREALALLPSPHPGRPAPLGSLVISLEAMYDERCELPHLQETIDHCQELLAYYYPVGHKDRAEWLSLLASFLQMRFDAIGQGEDLAEIKQLMEEANQLSPPSSAT</sequence>
<dbReference type="EMBL" id="JANBPK010001040">
    <property type="protein sequence ID" value="KAJ2927001.1"/>
    <property type="molecule type" value="Genomic_DNA"/>
</dbReference>
<dbReference type="SMART" id="SM00028">
    <property type="entry name" value="TPR"/>
    <property type="match status" value="8"/>
</dbReference>
<feature type="non-terminal residue" evidence="3">
    <location>
        <position position="923"/>
    </location>
</feature>